<dbReference type="Proteomes" id="UP001230051">
    <property type="component" value="Unassembled WGS sequence"/>
</dbReference>
<gene>
    <name evidence="1" type="ORF">AOXY_G24872</name>
</gene>
<protein>
    <submittedName>
        <fullName evidence="1">Uncharacterized protein</fullName>
    </submittedName>
</protein>
<reference evidence="1" key="1">
    <citation type="submission" date="2022-02" db="EMBL/GenBank/DDBJ databases">
        <title>Atlantic sturgeon de novo genome assembly.</title>
        <authorList>
            <person name="Stock M."/>
            <person name="Klopp C."/>
            <person name="Guiguen Y."/>
            <person name="Cabau C."/>
            <person name="Parinello H."/>
            <person name="Santidrian Yebra-Pimentel E."/>
            <person name="Kuhl H."/>
            <person name="Dirks R.P."/>
            <person name="Guessner J."/>
            <person name="Wuertz S."/>
            <person name="Du K."/>
            <person name="Schartl M."/>
        </authorList>
    </citation>
    <scope>NUCLEOTIDE SEQUENCE</scope>
    <source>
        <strain evidence="1">STURGEONOMICS-FGT-2020</strain>
        <tissue evidence="1">Whole blood</tissue>
    </source>
</reference>
<accession>A0AAD8CT08</accession>
<evidence type="ECO:0000313" key="2">
    <source>
        <dbReference type="Proteomes" id="UP001230051"/>
    </source>
</evidence>
<comment type="caution">
    <text evidence="1">The sequence shown here is derived from an EMBL/GenBank/DDBJ whole genome shotgun (WGS) entry which is preliminary data.</text>
</comment>
<keyword evidence="2" id="KW-1185">Reference proteome</keyword>
<dbReference type="EMBL" id="JAGXEW010000026">
    <property type="protein sequence ID" value="KAK1157257.1"/>
    <property type="molecule type" value="Genomic_DNA"/>
</dbReference>
<dbReference type="GO" id="GO:0031267">
    <property type="term" value="F:small GTPase binding"/>
    <property type="evidence" value="ECO:0007669"/>
    <property type="project" value="TreeGrafter"/>
</dbReference>
<dbReference type="AlphaFoldDB" id="A0AAD8CT08"/>
<evidence type="ECO:0000313" key="1">
    <source>
        <dbReference type="EMBL" id="KAK1157257.1"/>
    </source>
</evidence>
<organism evidence="1 2">
    <name type="scientific">Acipenser oxyrinchus oxyrinchus</name>
    <dbReference type="NCBI Taxonomy" id="40147"/>
    <lineage>
        <taxon>Eukaryota</taxon>
        <taxon>Metazoa</taxon>
        <taxon>Chordata</taxon>
        <taxon>Craniata</taxon>
        <taxon>Vertebrata</taxon>
        <taxon>Euteleostomi</taxon>
        <taxon>Actinopterygii</taxon>
        <taxon>Chondrostei</taxon>
        <taxon>Acipenseriformes</taxon>
        <taxon>Acipenseridae</taxon>
        <taxon>Acipenser</taxon>
    </lineage>
</organism>
<dbReference type="GO" id="GO:0016020">
    <property type="term" value="C:membrane"/>
    <property type="evidence" value="ECO:0007669"/>
    <property type="project" value="TreeGrafter"/>
</dbReference>
<name>A0AAD8CT08_ACIOX</name>
<dbReference type="InterPro" id="IPR028641">
    <property type="entry name" value="RCC2"/>
</dbReference>
<dbReference type="PANTHER" id="PTHR46207">
    <property type="entry name" value="PROTEIN RCC2"/>
    <property type="match status" value="1"/>
</dbReference>
<dbReference type="PANTHER" id="PTHR46207:SF1">
    <property type="entry name" value="PROTEIN RCC2"/>
    <property type="match status" value="1"/>
</dbReference>
<sequence length="70" mass="7999">MHVVCFCCFQGYGDNKPKSSTTAQEIKTLDGIYAEQVAMGYSHSLVIARNETDQDKERLKKLPEYNPRML</sequence>
<proteinExistence type="predicted"/>